<protein>
    <submittedName>
        <fullName evidence="2">Transglutaminase domain-containing protein</fullName>
    </submittedName>
</protein>
<keyword evidence="3" id="KW-1185">Reference proteome</keyword>
<organism evidence="2 3">
    <name type="scientific">Solibacillus faecavium</name>
    <dbReference type="NCBI Taxonomy" id="2762221"/>
    <lineage>
        <taxon>Bacteria</taxon>
        <taxon>Bacillati</taxon>
        <taxon>Bacillota</taxon>
        <taxon>Bacilli</taxon>
        <taxon>Bacillales</taxon>
        <taxon>Caryophanaceae</taxon>
        <taxon>Solibacillus</taxon>
    </lineage>
</organism>
<accession>A0ABR8XXQ1</accession>
<dbReference type="SUPFAM" id="SSF54001">
    <property type="entry name" value="Cysteine proteinases"/>
    <property type="match status" value="1"/>
</dbReference>
<gene>
    <name evidence="2" type="ORF">H9635_08190</name>
</gene>
<feature type="domain" description="Transglutaminase-like" evidence="1">
    <location>
        <begin position="10"/>
        <end position="134"/>
    </location>
</feature>
<dbReference type="Gene3D" id="3.10.620.30">
    <property type="match status" value="1"/>
</dbReference>
<sequence>MSFNTTISNQISDRIMGATKEDEKVKCIFSWINDEFEWIETDYQERTVEEILIRKAGNCAEQAKVVEKVLNHIGIKTRWILEINSQPEWEDRQKFSENLIEKDGNFYSIFGWNHNDHRWIEYYNKDSNRWIPIDTAFGVFGMKHWLETRISFSSESIPTSQQIIPFCIVALDSANAISEELSSFYLIEQFDKYYNGLLSQSAEWAEWKMLINQLTKLGIATYNSHHNLHKNQGEIKQFTNLYSKLKHEVLKSPVINEYL</sequence>
<reference evidence="2 3" key="1">
    <citation type="submission" date="2020-08" db="EMBL/GenBank/DDBJ databases">
        <title>A Genomic Blueprint of the Chicken Gut Microbiome.</title>
        <authorList>
            <person name="Gilroy R."/>
            <person name="Ravi A."/>
            <person name="Getino M."/>
            <person name="Pursley I."/>
            <person name="Horton D.L."/>
            <person name="Alikhan N.-F."/>
            <person name="Baker D."/>
            <person name="Gharbi K."/>
            <person name="Hall N."/>
            <person name="Watson M."/>
            <person name="Adriaenssens E.M."/>
            <person name="Foster-Nyarko E."/>
            <person name="Jarju S."/>
            <person name="Secka A."/>
            <person name="Antonio M."/>
            <person name="Oren A."/>
            <person name="Chaudhuri R."/>
            <person name="La Ragione R.M."/>
            <person name="Hildebrand F."/>
            <person name="Pallen M.J."/>
        </authorList>
    </citation>
    <scope>NUCLEOTIDE SEQUENCE [LARGE SCALE GENOMIC DNA]</scope>
    <source>
        <strain evidence="2 3">A46</strain>
    </source>
</reference>
<dbReference type="Proteomes" id="UP000619101">
    <property type="component" value="Unassembled WGS sequence"/>
</dbReference>
<dbReference type="EMBL" id="JACSPZ010000003">
    <property type="protein sequence ID" value="MBD8036719.1"/>
    <property type="molecule type" value="Genomic_DNA"/>
</dbReference>
<dbReference type="InterPro" id="IPR002931">
    <property type="entry name" value="Transglutaminase-like"/>
</dbReference>
<name>A0ABR8XXQ1_9BACL</name>
<comment type="caution">
    <text evidence="2">The sequence shown here is derived from an EMBL/GenBank/DDBJ whole genome shotgun (WGS) entry which is preliminary data.</text>
</comment>
<dbReference type="RefSeq" id="WP_191699703.1">
    <property type="nucleotide sequence ID" value="NZ_JACSPZ010000003.1"/>
</dbReference>
<dbReference type="Pfam" id="PF01841">
    <property type="entry name" value="Transglut_core"/>
    <property type="match status" value="1"/>
</dbReference>
<evidence type="ECO:0000313" key="2">
    <source>
        <dbReference type="EMBL" id="MBD8036719.1"/>
    </source>
</evidence>
<dbReference type="InterPro" id="IPR038765">
    <property type="entry name" value="Papain-like_cys_pep_sf"/>
</dbReference>
<evidence type="ECO:0000259" key="1">
    <source>
        <dbReference type="Pfam" id="PF01841"/>
    </source>
</evidence>
<evidence type="ECO:0000313" key="3">
    <source>
        <dbReference type="Proteomes" id="UP000619101"/>
    </source>
</evidence>
<proteinExistence type="predicted"/>